<keyword evidence="6" id="KW-0769">Symport</keyword>
<keyword evidence="2 6" id="KW-0813">Transport</keyword>
<evidence type="ECO:0000256" key="3">
    <source>
        <dbReference type="ARBA" id="ARBA00022692"/>
    </source>
</evidence>
<dbReference type="EMBL" id="RXIF01000006">
    <property type="protein sequence ID" value="RZN64484.1"/>
    <property type="molecule type" value="Genomic_DNA"/>
</dbReference>
<dbReference type="PANTHER" id="PTHR11616">
    <property type="entry name" value="SODIUM/CHLORIDE DEPENDENT TRANSPORTER"/>
    <property type="match status" value="1"/>
</dbReference>
<reference evidence="8 9" key="1">
    <citation type="journal article" date="2019" name="Nat. Microbiol.">
        <title>Wide diversity of methane and short-chain alkane metabolisms in uncultured archaea.</title>
        <authorList>
            <person name="Borrel G."/>
            <person name="Adam P.S."/>
            <person name="McKay L.J."/>
            <person name="Chen L.X."/>
            <person name="Sierra-Garcia I.N."/>
            <person name="Sieber C.M."/>
            <person name="Letourneur Q."/>
            <person name="Ghozlane A."/>
            <person name="Andersen G.L."/>
            <person name="Li W.J."/>
            <person name="Hallam S.J."/>
            <person name="Muyzer G."/>
            <person name="de Oliveira V.M."/>
            <person name="Inskeep W.P."/>
            <person name="Banfield J.F."/>
            <person name="Gribaldo S."/>
        </authorList>
    </citation>
    <scope>NUCLEOTIDE SEQUENCE [LARGE SCALE GENOMIC DNA]</scope>
    <source>
        <strain evidence="8">NM1a</strain>
    </source>
</reference>
<feature type="transmembrane region" description="Helical" evidence="7">
    <location>
        <begin position="86"/>
        <end position="115"/>
    </location>
</feature>
<evidence type="ECO:0000313" key="8">
    <source>
        <dbReference type="EMBL" id="RZN64484.1"/>
    </source>
</evidence>
<proteinExistence type="inferred from homology"/>
<evidence type="ECO:0000256" key="5">
    <source>
        <dbReference type="ARBA" id="ARBA00023136"/>
    </source>
</evidence>
<feature type="transmembrane region" description="Helical" evidence="7">
    <location>
        <begin position="42"/>
        <end position="65"/>
    </location>
</feature>
<feature type="transmembrane region" description="Helical" evidence="7">
    <location>
        <begin position="364"/>
        <end position="382"/>
    </location>
</feature>
<dbReference type="SUPFAM" id="SSF161070">
    <property type="entry name" value="SNF-like"/>
    <property type="match status" value="1"/>
</dbReference>
<dbReference type="Proteomes" id="UP000317158">
    <property type="component" value="Unassembled WGS sequence"/>
</dbReference>
<dbReference type="PROSITE" id="PS00610">
    <property type="entry name" value="NA_NEUROTRAN_SYMP_1"/>
    <property type="match status" value="1"/>
</dbReference>
<feature type="transmembrane region" description="Helical" evidence="7">
    <location>
        <begin position="394"/>
        <end position="414"/>
    </location>
</feature>
<dbReference type="NCBIfam" id="NF037979">
    <property type="entry name" value="Na_transp"/>
    <property type="match status" value="1"/>
</dbReference>
<dbReference type="GO" id="GO:0015293">
    <property type="term" value="F:symporter activity"/>
    <property type="evidence" value="ECO:0007669"/>
    <property type="project" value="UniProtKB-KW"/>
</dbReference>
<feature type="transmembrane region" description="Helical" evidence="7">
    <location>
        <begin position="183"/>
        <end position="207"/>
    </location>
</feature>
<comment type="caution">
    <text evidence="8">The sequence shown here is derived from an EMBL/GenBank/DDBJ whole genome shotgun (WGS) entry which is preliminary data.</text>
</comment>
<evidence type="ECO:0000256" key="1">
    <source>
        <dbReference type="ARBA" id="ARBA00004141"/>
    </source>
</evidence>
<feature type="transmembrane region" description="Helical" evidence="7">
    <location>
        <begin position="227"/>
        <end position="251"/>
    </location>
</feature>
<dbReference type="InterPro" id="IPR000175">
    <property type="entry name" value="Na/ntran_symport"/>
</dbReference>
<feature type="transmembrane region" description="Helical" evidence="7">
    <location>
        <begin position="434"/>
        <end position="457"/>
    </location>
</feature>
<evidence type="ECO:0000256" key="6">
    <source>
        <dbReference type="RuleBase" id="RU003732"/>
    </source>
</evidence>
<dbReference type="PANTHER" id="PTHR11616:SF240">
    <property type="entry name" value="BLOATED TUBULES, ISOFORM B-RELATED"/>
    <property type="match status" value="1"/>
</dbReference>
<evidence type="ECO:0000256" key="4">
    <source>
        <dbReference type="ARBA" id="ARBA00022989"/>
    </source>
</evidence>
<keyword evidence="4 7" id="KW-1133">Transmembrane helix</keyword>
<gene>
    <name evidence="8" type="ORF">EF806_03830</name>
</gene>
<evidence type="ECO:0000256" key="7">
    <source>
        <dbReference type="SAM" id="Phobius"/>
    </source>
</evidence>
<keyword evidence="3 6" id="KW-0812">Transmembrane</keyword>
<dbReference type="GO" id="GO:0005886">
    <property type="term" value="C:plasma membrane"/>
    <property type="evidence" value="ECO:0007669"/>
    <property type="project" value="TreeGrafter"/>
</dbReference>
<comment type="subcellular location">
    <subcellularLocation>
        <location evidence="1">Membrane</location>
        <topology evidence="1">Multi-pass membrane protein</topology>
    </subcellularLocation>
</comment>
<feature type="transmembrane region" description="Helical" evidence="7">
    <location>
        <begin position="148"/>
        <end position="171"/>
    </location>
</feature>
<keyword evidence="5 7" id="KW-0472">Membrane</keyword>
<dbReference type="GO" id="GO:0035725">
    <property type="term" value="P:sodium ion transmembrane transport"/>
    <property type="evidence" value="ECO:0007669"/>
    <property type="project" value="TreeGrafter"/>
</dbReference>
<dbReference type="PROSITE" id="PS50267">
    <property type="entry name" value="NA_NEUROTRAN_SYMP_3"/>
    <property type="match status" value="1"/>
</dbReference>
<dbReference type="PRINTS" id="PR00176">
    <property type="entry name" value="NANEUSMPORT"/>
</dbReference>
<dbReference type="AlphaFoldDB" id="A0A520KRR9"/>
<feature type="transmembrane region" description="Helical" evidence="7">
    <location>
        <begin position="12"/>
        <end position="30"/>
    </location>
</feature>
<feature type="transmembrane region" description="Helical" evidence="7">
    <location>
        <begin position="469"/>
        <end position="490"/>
    </location>
</feature>
<evidence type="ECO:0000313" key="9">
    <source>
        <dbReference type="Proteomes" id="UP000317158"/>
    </source>
</evidence>
<protein>
    <recommendedName>
        <fullName evidence="6">Transporter</fullName>
    </recommendedName>
</protein>
<sequence>MVKRETWSSKAGYVFTAVGCAAGLGNMWRFPYLTFKYGGGAFFIPYLISALLIAIPLLYLLLSIGHMGKSSPPRAFRSIVGKKAEWAGWIQELCILILNSYYVVITAWAICYIAFSSYLPWGEGAEAVSGVNNFFYNEFIGLSESIEIAGGFSIPVVVATILVWFFIYLICSKGIKRIEKVSVYFVFLAWILLIIFSIRGAMLPGGIDIGLRSYLTPDFSAMLDPEVWASAASQAAFSLALGGGMAAYASYLPEKADVNKYSLIIGFLNMFTSILAGFAVFSSAGFLAYSLGVEVSEVTLSGIPLLFITLPTAISMMPAMSQVFGILCFTSIFMLAFTSAYGIAGAFITTLIDNFKISRKKATALTILIPMTLSIFVFARGFGMHWLDMVDRGVCYYGVMIGGLVMCIIFGWVYDPSKLREHTNRISTIHFGRWLDIIIKFVIPIVITFEIVWGLFVSGDIYGYAGYPFWASALGLWGLIGIVLIFSFVLPKITK</sequence>
<accession>A0A520KRR9</accession>
<dbReference type="InterPro" id="IPR037272">
    <property type="entry name" value="SNS_sf"/>
</dbReference>
<comment type="similarity">
    <text evidence="6">Belongs to the sodium:neurotransmitter symporter (SNF) (TC 2.A.22) family.</text>
</comment>
<dbReference type="Pfam" id="PF00209">
    <property type="entry name" value="SNF"/>
    <property type="match status" value="2"/>
</dbReference>
<organism evidence="8 9">
    <name type="scientific">Methanoliparum thermophilum</name>
    <dbReference type="NCBI Taxonomy" id="2491083"/>
    <lineage>
        <taxon>Archaea</taxon>
        <taxon>Methanobacteriati</taxon>
        <taxon>Methanobacteriota</taxon>
        <taxon>Candidatus Methanoliparia</taxon>
        <taxon>Candidatus Methanoliparales</taxon>
        <taxon>Candidatus Methanoliparaceae</taxon>
        <taxon>Candidatus Methanoliparum</taxon>
    </lineage>
</organism>
<evidence type="ECO:0000256" key="2">
    <source>
        <dbReference type="ARBA" id="ARBA00022448"/>
    </source>
</evidence>
<name>A0A520KRR9_METT2</name>
<feature type="transmembrane region" description="Helical" evidence="7">
    <location>
        <begin position="263"/>
        <end position="289"/>
    </location>
</feature>
<feature type="transmembrane region" description="Helical" evidence="7">
    <location>
        <begin position="323"/>
        <end position="352"/>
    </location>
</feature>